<sequence>MLVLASASTAQGQIAAGTMMLGGSVGYIQQSTEGAVGNTNEKLSELWQFNVSPTAAYFLVDNLAVGLNLGYSGSTGTLYNYIRAVPIGGTGSGVTVLQDVSELRSYNLRVGPIARYYQFVGEKAALFGQLGGGYQANRMEGETTSADPLYVSSELVTGGGFFAQLMPGFAFFPTHKLALEVTLGGFGYQRQTQKATFTQPAMVPASNVREYTASSFGASFGLSSLQLGAVFYLGRK</sequence>
<reference evidence="2" key="1">
    <citation type="journal article" date="2019" name="Int. J. Syst. Evol. Microbiol.">
        <title>The Global Catalogue of Microorganisms (GCM) 10K type strain sequencing project: providing services to taxonomists for standard genome sequencing and annotation.</title>
        <authorList>
            <consortium name="The Broad Institute Genomics Platform"/>
            <consortium name="The Broad Institute Genome Sequencing Center for Infectious Disease"/>
            <person name="Wu L."/>
            <person name="Ma J."/>
        </authorList>
    </citation>
    <scope>NUCLEOTIDE SEQUENCE [LARGE SCALE GENOMIC DNA]</scope>
    <source>
        <strain evidence="2">JCM 17923</strain>
    </source>
</reference>
<evidence type="ECO:0000313" key="1">
    <source>
        <dbReference type="EMBL" id="GAA4351663.1"/>
    </source>
</evidence>
<evidence type="ECO:0000313" key="2">
    <source>
        <dbReference type="Proteomes" id="UP001501153"/>
    </source>
</evidence>
<protein>
    <recommendedName>
        <fullName evidence="3">Outer membrane protein beta-barrel domain-containing protein</fullName>
    </recommendedName>
</protein>
<dbReference type="Proteomes" id="UP001501153">
    <property type="component" value="Unassembled WGS sequence"/>
</dbReference>
<proteinExistence type="predicted"/>
<name>A0ABP8I563_9BACT</name>
<gene>
    <name evidence="1" type="ORF">GCM10023185_10510</name>
</gene>
<organism evidence="1 2">
    <name type="scientific">Hymenobacter saemangeumensis</name>
    <dbReference type="NCBI Taxonomy" id="1084522"/>
    <lineage>
        <taxon>Bacteria</taxon>
        <taxon>Pseudomonadati</taxon>
        <taxon>Bacteroidota</taxon>
        <taxon>Cytophagia</taxon>
        <taxon>Cytophagales</taxon>
        <taxon>Hymenobacteraceae</taxon>
        <taxon>Hymenobacter</taxon>
    </lineage>
</organism>
<comment type="caution">
    <text evidence="1">The sequence shown here is derived from an EMBL/GenBank/DDBJ whole genome shotgun (WGS) entry which is preliminary data.</text>
</comment>
<dbReference type="EMBL" id="BAABGZ010000013">
    <property type="protein sequence ID" value="GAA4351663.1"/>
    <property type="molecule type" value="Genomic_DNA"/>
</dbReference>
<accession>A0ABP8I563</accession>
<keyword evidence="2" id="KW-1185">Reference proteome</keyword>
<evidence type="ECO:0008006" key="3">
    <source>
        <dbReference type="Google" id="ProtNLM"/>
    </source>
</evidence>